<dbReference type="GO" id="GO:0003713">
    <property type="term" value="F:transcription coactivator activity"/>
    <property type="evidence" value="ECO:0007669"/>
    <property type="project" value="InterPro"/>
</dbReference>
<comment type="subcellular location">
    <subcellularLocation>
        <location evidence="1">Nucleus</location>
    </subcellularLocation>
</comment>
<dbReference type="Gene3D" id="2.40.250.10">
    <property type="entry name" value="Core binding factor, beta subunit"/>
    <property type="match status" value="1"/>
</dbReference>
<dbReference type="GO" id="GO:0016513">
    <property type="term" value="C:core-binding factor complex"/>
    <property type="evidence" value="ECO:0007669"/>
    <property type="project" value="TreeGrafter"/>
</dbReference>
<evidence type="ECO:0000313" key="5">
    <source>
        <dbReference type="Proteomes" id="UP000298663"/>
    </source>
</evidence>
<evidence type="ECO:0000256" key="1">
    <source>
        <dbReference type="ARBA" id="ARBA00004123"/>
    </source>
</evidence>
<comment type="similarity">
    <text evidence="3">Belongs to the CBF-beta family.</text>
</comment>
<protein>
    <submittedName>
        <fullName evidence="4">Uncharacterized protein</fullName>
    </submittedName>
</protein>
<dbReference type="PANTHER" id="PTHR10276">
    <property type="entry name" value="CORE-BINDING FACTOR, BETA SUBUNIT"/>
    <property type="match status" value="1"/>
</dbReference>
<dbReference type="AlphaFoldDB" id="A0A4U5PCJ8"/>
<dbReference type="GO" id="GO:0043565">
    <property type="term" value="F:sequence-specific DNA binding"/>
    <property type="evidence" value="ECO:0007669"/>
    <property type="project" value="TreeGrafter"/>
</dbReference>
<dbReference type="EMBL" id="AZBU02000002">
    <property type="protein sequence ID" value="TKR94030.1"/>
    <property type="molecule type" value="Genomic_DNA"/>
</dbReference>
<proteinExistence type="inferred from homology"/>
<dbReference type="SUPFAM" id="SSF50723">
    <property type="entry name" value="Core binding factor beta, CBF"/>
    <property type="match status" value="1"/>
</dbReference>
<sequence length="163" mass="18855">MPATETSPQQFAERMPMVVEDQEERFNNDEKMKILSRTDTPVQYRAIPYGPIEERRRRFLLDTQQHQISVTIPSIGLNFDFHLTSVENREEGSETVTHFESPLIFNGVCVKWIGHIGQSSLQGAGRFVYDSERANSLGQVRQEEARRYQTRIDAIYSRFQVSG</sequence>
<dbReference type="InterPro" id="IPR003417">
    <property type="entry name" value="CBF_beta"/>
</dbReference>
<dbReference type="Pfam" id="PF02312">
    <property type="entry name" value="CBF_beta"/>
    <property type="match status" value="1"/>
</dbReference>
<reference evidence="4 5" key="2">
    <citation type="journal article" date="2019" name="G3 (Bethesda)">
        <title>Hybrid Assembly of the Genome of the Entomopathogenic Nematode Steinernema carpocapsae Identifies the X-Chromosome.</title>
        <authorList>
            <person name="Serra L."/>
            <person name="Macchietto M."/>
            <person name="Macias-Munoz A."/>
            <person name="McGill C.J."/>
            <person name="Rodriguez I.M."/>
            <person name="Rodriguez B."/>
            <person name="Murad R."/>
            <person name="Mortazavi A."/>
        </authorList>
    </citation>
    <scope>NUCLEOTIDE SEQUENCE [LARGE SCALE GENOMIC DNA]</scope>
    <source>
        <strain evidence="4 5">ALL</strain>
    </source>
</reference>
<dbReference type="OrthoDB" id="10026505at2759"/>
<dbReference type="Proteomes" id="UP000298663">
    <property type="component" value="Unassembled WGS sequence"/>
</dbReference>
<organism evidence="4 5">
    <name type="scientific">Steinernema carpocapsae</name>
    <name type="common">Entomopathogenic nematode</name>
    <dbReference type="NCBI Taxonomy" id="34508"/>
    <lineage>
        <taxon>Eukaryota</taxon>
        <taxon>Metazoa</taxon>
        <taxon>Ecdysozoa</taxon>
        <taxon>Nematoda</taxon>
        <taxon>Chromadorea</taxon>
        <taxon>Rhabditida</taxon>
        <taxon>Tylenchina</taxon>
        <taxon>Panagrolaimomorpha</taxon>
        <taxon>Strongyloidoidea</taxon>
        <taxon>Steinernematidae</taxon>
        <taxon>Steinernema</taxon>
    </lineage>
</organism>
<dbReference type="GO" id="GO:0006357">
    <property type="term" value="P:regulation of transcription by RNA polymerase II"/>
    <property type="evidence" value="ECO:0007669"/>
    <property type="project" value="TreeGrafter"/>
</dbReference>
<keyword evidence="2" id="KW-0539">Nucleus</keyword>
<name>A0A4U5PCJ8_STECR</name>
<reference evidence="4 5" key="1">
    <citation type="journal article" date="2015" name="Genome Biol.">
        <title>Comparative genomics of Steinernema reveals deeply conserved gene regulatory networks.</title>
        <authorList>
            <person name="Dillman A.R."/>
            <person name="Macchietto M."/>
            <person name="Porter C.F."/>
            <person name="Rogers A."/>
            <person name="Williams B."/>
            <person name="Antoshechkin I."/>
            <person name="Lee M.M."/>
            <person name="Goodwin Z."/>
            <person name="Lu X."/>
            <person name="Lewis E.E."/>
            <person name="Goodrich-Blair H."/>
            <person name="Stock S.P."/>
            <person name="Adams B.J."/>
            <person name="Sternberg P.W."/>
            <person name="Mortazavi A."/>
        </authorList>
    </citation>
    <scope>NUCLEOTIDE SEQUENCE [LARGE SCALE GENOMIC DNA]</scope>
    <source>
        <strain evidence="4 5">ALL</strain>
    </source>
</reference>
<dbReference type="PANTHER" id="PTHR10276:SF3">
    <property type="entry name" value="CORE-BINDING FACTOR SUBUNIT BETA"/>
    <property type="match status" value="1"/>
</dbReference>
<comment type="caution">
    <text evidence="4">The sequence shown here is derived from an EMBL/GenBank/DDBJ whole genome shotgun (WGS) entry which is preliminary data.</text>
</comment>
<accession>A0A4U5PCJ8</accession>
<evidence type="ECO:0000256" key="2">
    <source>
        <dbReference type="ARBA" id="ARBA00023242"/>
    </source>
</evidence>
<evidence type="ECO:0000313" key="4">
    <source>
        <dbReference type="EMBL" id="TKR94030.1"/>
    </source>
</evidence>
<evidence type="ECO:0000256" key="3">
    <source>
        <dbReference type="ARBA" id="ARBA00025734"/>
    </source>
</evidence>
<dbReference type="InterPro" id="IPR036552">
    <property type="entry name" value="CBF_bsu_sf"/>
</dbReference>
<keyword evidence="5" id="KW-1185">Reference proteome</keyword>
<dbReference type="STRING" id="34508.A0A4U5PCJ8"/>
<gene>
    <name evidence="4" type="ORF">L596_008376</name>
</gene>